<protein>
    <submittedName>
        <fullName evidence="2">Uncharacterized protein</fullName>
    </submittedName>
</protein>
<gene>
    <name evidence="2" type="ORF">HMPREF0083_02584</name>
</gene>
<dbReference type="EMBL" id="AWSJ01000160">
    <property type="protein sequence ID" value="ERI09305.1"/>
    <property type="molecule type" value="Genomic_DNA"/>
</dbReference>
<accession>U1X2X4</accession>
<dbReference type="PATRIC" id="fig|649747.3.peg.2331"/>
<sequence>MIACKGVHDMNEASTVKKVLIGTFVLADIVLIVGTLYVVLTKGMF</sequence>
<dbReference type="STRING" id="649747.HMPREF0083_02584"/>
<comment type="caution">
    <text evidence="2">The sequence shown here is derived from an EMBL/GenBank/DDBJ whole genome shotgun (WGS) entry which is preliminary data.</text>
</comment>
<evidence type="ECO:0000313" key="2">
    <source>
        <dbReference type="EMBL" id="ERI09305.1"/>
    </source>
</evidence>
<proteinExistence type="predicted"/>
<dbReference type="AlphaFoldDB" id="U1X2X4"/>
<keyword evidence="1" id="KW-0472">Membrane</keyword>
<evidence type="ECO:0000256" key="1">
    <source>
        <dbReference type="SAM" id="Phobius"/>
    </source>
</evidence>
<dbReference type="Proteomes" id="UP000016511">
    <property type="component" value="Unassembled WGS sequence"/>
</dbReference>
<keyword evidence="3" id="KW-1185">Reference proteome</keyword>
<organism evidence="2 3">
    <name type="scientific">Aneurinibacillus aneurinilyticus ATCC 12856</name>
    <dbReference type="NCBI Taxonomy" id="649747"/>
    <lineage>
        <taxon>Bacteria</taxon>
        <taxon>Bacillati</taxon>
        <taxon>Bacillota</taxon>
        <taxon>Bacilli</taxon>
        <taxon>Bacillales</taxon>
        <taxon>Paenibacillaceae</taxon>
        <taxon>Aneurinibacillus group</taxon>
        <taxon>Aneurinibacillus</taxon>
    </lineage>
</organism>
<dbReference type="HOGENOM" id="CLU_3195443_0_0_9"/>
<keyword evidence="1" id="KW-1133">Transmembrane helix</keyword>
<keyword evidence="1" id="KW-0812">Transmembrane</keyword>
<evidence type="ECO:0000313" key="3">
    <source>
        <dbReference type="Proteomes" id="UP000016511"/>
    </source>
</evidence>
<feature type="transmembrane region" description="Helical" evidence="1">
    <location>
        <begin position="19"/>
        <end position="40"/>
    </location>
</feature>
<reference evidence="2 3" key="1">
    <citation type="submission" date="2013-08" db="EMBL/GenBank/DDBJ databases">
        <authorList>
            <person name="Weinstock G."/>
            <person name="Sodergren E."/>
            <person name="Wylie T."/>
            <person name="Fulton L."/>
            <person name="Fulton R."/>
            <person name="Fronick C."/>
            <person name="O'Laughlin M."/>
            <person name="Godfrey J."/>
            <person name="Miner T."/>
            <person name="Herter B."/>
            <person name="Appelbaum E."/>
            <person name="Cordes M."/>
            <person name="Lek S."/>
            <person name="Wollam A."/>
            <person name="Pepin K.H."/>
            <person name="Palsikar V.B."/>
            <person name="Mitreva M."/>
            <person name="Wilson R.K."/>
        </authorList>
    </citation>
    <scope>NUCLEOTIDE SEQUENCE [LARGE SCALE GENOMIC DNA]</scope>
    <source>
        <strain evidence="2 3">ATCC 12856</strain>
    </source>
</reference>
<name>U1X2X4_ANEAE</name>